<evidence type="ECO:0000313" key="2">
    <source>
        <dbReference type="Proteomes" id="UP001497535"/>
    </source>
</evidence>
<reference evidence="1" key="1">
    <citation type="submission" date="2023-11" db="EMBL/GenBank/DDBJ databases">
        <authorList>
            <person name="Poullet M."/>
        </authorList>
    </citation>
    <scope>NUCLEOTIDE SEQUENCE</scope>
    <source>
        <strain evidence="1">E1834</strain>
    </source>
</reference>
<sequence>MLGNLMFKRIWVPKKFTGSKRFVSLKRAFTSFTKETKKPKEEPENVKIIYKLPEVIQKIENNSDRKFKEVVDRLKGEINGIRGEVVGIKQLICLHMAITLFHFKLYFDLSQKQQTSDSKLFGEFLSRVN</sequence>
<comment type="caution">
    <text evidence="1">The sequence shown here is derived from an EMBL/GenBank/DDBJ whole genome shotgun (WGS) entry which is preliminary data.</text>
</comment>
<dbReference type="EMBL" id="CAVMJV010000021">
    <property type="protein sequence ID" value="CAK5070515.1"/>
    <property type="molecule type" value="Genomic_DNA"/>
</dbReference>
<gene>
    <name evidence="1" type="ORF">MENTE1834_LOCUS18661</name>
</gene>
<keyword evidence="2" id="KW-1185">Reference proteome</keyword>
<name>A0ACB0YZT2_MELEN</name>
<evidence type="ECO:0000313" key="1">
    <source>
        <dbReference type="EMBL" id="CAK5070515.1"/>
    </source>
</evidence>
<accession>A0ACB0YZT2</accession>
<proteinExistence type="predicted"/>
<protein>
    <submittedName>
        <fullName evidence="1">Uncharacterized protein</fullName>
    </submittedName>
</protein>
<organism evidence="1 2">
    <name type="scientific">Meloidogyne enterolobii</name>
    <name type="common">Root-knot nematode worm</name>
    <name type="synonym">Meloidogyne mayaguensis</name>
    <dbReference type="NCBI Taxonomy" id="390850"/>
    <lineage>
        <taxon>Eukaryota</taxon>
        <taxon>Metazoa</taxon>
        <taxon>Ecdysozoa</taxon>
        <taxon>Nematoda</taxon>
        <taxon>Chromadorea</taxon>
        <taxon>Rhabditida</taxon>
        <taxon>Tylenchina</taxon>
        <taxon>Tylenchomorpha</taxon>
        <taxon>Tylenchoidea</taxon>
        <taxon>Meloidogynidae</taxon>
        <taxon>Meloidogyninae</taxon>
        <taxon>Meloidogyne</taxon>
    </lineage>
</organism>
<dbReference type="Proteomes" id="UP001497535">
    <property type="component" value="Unassembled WGS sequence"/>
</dbReference>